<accession>A0ABU9XVI5</accession>
<sequence length="81" mass="9000">MIMATHTALVRVYHEGTIIQPNGPVDYGGAPDWKYRPTDPIQQAAWREQFADPDRVVGVLADQGVRDEGLEYVSSRSLEAS</sequence>
<dbReference type="RefSeq" id="WP_345865785.1">
    <property type="nucleotide sequence ID" value="NZ_JBDIMF010000006.1"/>
</dbReference>
<name>A0ABU9XVI5_9SPHN</name>
<comment type="caution">
    <text evidence="1">The sequence shown here is derived from an EMBL/GenBank/DDBJ whole genome shotgun (WGS) entry which is preliminary data.</text>
</comment>
<organism evidence="1 2">
    <name type="scientific">Sphingomonas qilianensis</name>
    <dbReference type="NCBI Taxonomy" id="1736690"/>
    <lineage>
        <taxon>Bacteria</taxon>
        <taxon>Pseudomonadati</taxon>
        <taxon>Pseudomonadota</taxon>
        <taxon>Alphaproteobacteria</taxon>
        <taxon>Sphingomonadales</taxon>
        <taxon>Sphingomonadaceae</taxon>
        <taxon>Sphingomonas</taxon>
    </lineage>
</organism>
<protein>
    <submittedName>
        <fullName evidence="1">Uncharacterized protein</fullName>
    </submittedName>
</protein>
<reference evidence="1 2" key="1">
    <citation type="submission" date="2024-05" db="EMBL/GenBank/DDBJ databases">
        <authorList>
            <person name="Liu Q."/>
            <person name="Xin Y.-H."/>
        </authorList>
    </citation>
    <scope>NUCLEOTIDE SEQUENCE [LARGE SCALE GENOMIC DNA]</scope>
    <source>
        <strain evidence="1 2">CGMCC 1.15349</strain>
    </source>
</reference>
<proteinExistence type="predicted"/>
<evidence type="ECO:0000313" key="1">
    <source>
        <dbReference type="EMBL" id="MEN2787570.1"/>
    </source>
</evidence>
<dbReference type="EMBL" id="JBDIMF010000006">
    <property type="protein sequence ID" value="MEN2787570.1"/>
    <property type="molecule type" value="Genomic_DNA"/>
</dbReference>
<gene>
    <name evidence="1" type="ORF">ABC969_14215</name>
</gene>
<keyword evidence="2" id="KW-1185">Reference proteome</keyword>
<dbReference type="Proteomes" id="UP001404104">
    <property type="component" value="Unassembled WGS sequence"/>
</dbReference>
<evidence type="ECO:0000313" key="2">
    <source>
        <dbReference type="Proteomes" id="UP001404104"/>
    </source>
</evidence>